<evidence type="ECO:0000313" key="2">
    <source>
        <dbReference type="Proteomes" id="UP001497535"/>
    </source>
</evidence>
<gene>
    <name evidence="1" type="ORF">MENTE1834_LOCUS29466</name>
</gene>
<accession>A0ACB0ZTD4</accession>
<name>A0ACB0ZTD4_MELEN</name>
<keyword evidence="2" id="KW-1185">Reference proteome</keyword>
<organism evidence="1 2">
    <name type="scientific">Meloidogyne enterolobii</name>
    <name type="common">Root-knot nematode worm</name>
    <name type="synonym">Meloidogyne mayaguensis</name>
    <dbReference type="NCBI Taxonomy" id="390850"/>
    <lineage>
        <taxon>Eukaryota</taxon>
        <taxon>Metazoa</taxon>
        <taxon>Ecdysozoa</taxon>
        <taxon>Nematoda</taxon>
        <taxon>Chromadorea</taxon>
        <taxon>Rhabditida</taxon>
        <taxon>Tylenchina</taxon>
        <taxon>Tylenchomorpha</taxon>
        <taxon>Tylenchoidea</taxon>
        <taxon>Meloidogynidae</taxon>
        <taxon>Meloidogyninae</taxon>
        <taxon>Meloidogyne</taxon>
    </lineage>
</organism>
<dbReference type="Proteomes" id="UP001497535">
    <property type="component" value="Unassembled WGS sequence"/>
</dbReference>
<protein>
    <submittedName>
        <fullName evidence="1">Uncharacterized protein</fullName>
    </submittedName>
</protein>
<reference evidence="1" key="1">
    <citation type="submission" date="2023-11" db="EMBL/GenBank/DDBJ databases">
        <authorList>
            <person name="Poullet M."/>
        </authorList>
    </citation>
    <scope>NUCLEOTIDE SEQUENCE</scope>
    <source>
        <strain evidence="1">E1834</strain>
    </source>
</reference>
<sequence length="50" mass="6010">MSRIQLIVDSEYFLRESPHPHLFVQLLRTRIRGTFGWSRCSTFFFGIIFC</sequence>
<evidence type="ECO:0000313" key="1">
    <source>
        <dbReference type="EMBL" id="CAK5082205.1"/>
    </source>
</evidence>
<proteinExistence type="predicted"/>
<comment type="caution">
    <text evidence="1">The sequence shown here is derived from an EMBL/GenBank/DDBJ whole genome shotgun (WGS) entry which is preliminary data.</text>
</comment>
<dbReference type="EMBL" id="CAVMJV010000046">
    <property type="protein sequence ID" value="CAK5082205.1"/>
    <property type="molecule type" value="Genomic_DNA"/>
</dbReference>